<keyword evidence="5 7" id="KW-0482">Metalloprotease</keyword>
<gene>
    <name evidence="7" type="ORF">GON03_00075</name>
</gene>
<dbReference type="InterPro" id="IPR024079">
    <property type="entry name" value="MetalloPept_cat_dom_sf"/>
</dbReference>
<dbReference type="InterPro" id="IPR006026">
    <property type="entry name" value="Peptidase_Metallo"/>
</dbReference>
<dbReference type="SMART" id="SM00235">
    <property type="entry name" value="ZnMc"/>
    <property type="match status" value="1"/>
</dbReference>
<evidence type="ECO:0000256" key="1">
    <source>
        <dbReference type="ARBA" id="ARBA00022670"/>
    </source>
</evidence>
<proteinExistence type="predicted"/>
<keyword evidence="4" id="KW-0862">Zinc</keyword>
<keyword evidence="2" id="KW-0479">Metal-binding</keyword>
<accession>A0A6L6XK60</accession>
<evidence type="ECO:0000313" key="8">
    <source>
        <dbReference type="Proteomes" id="UP000473525"/>
    </source>
</evidence>
<organism evidence="7 8">
    <name type="scientific">Nocardioides agri</name>
    <dbReference type="NCBI Taxonomy" id="2682843"/>
    <lineage>
        <taxon>Bacteria</taxon>
        <taxon>Bacillati</taxon>
        <taxon>Actinomycetota</taxon>
        <taxon>Actinomycetes</taxon>
        <taxon>Propionibacteriales</taxon>
        <taxon>Nocardioidaceae</taxon>
        <taxon>Nocardioides</taxon>
    </lineage>
</organism>
<evidence type="ECO:0000259" key="6">
    <source>
        <dbReference type="SMART" id="SM00235"/>
    </source>
</evidence>
<evidence type="ECO:0000256" key="2">
    <source>
        <dbReference type="ARBA" id="ARBA00022723"/>
    </source>
</evidence>
<dbReference type="SUPFAM" id="SSF55486">
    <property type="entry name" value="Metalloproteases ('zincins'), catalytic domain"/>
    <property type="match status" value="1"/>
</dbReference>
<dbReference type="PANTHER" id="PTHR10201:SF323">
    <property type="entry name" value="MATRIX METALLOPROTEINASE-21"/>
    <property type="match status" value="1"/>
</dbReference>
<evidence type="ECO:0000256" key="4">
    <source>
        <dbReference type="ARBA" id="ARBA00022833"/>
    </source>
</evidence>
<dbReference type="GO" id="GO:0006508">
    <property type="term" value="P:proteolysis"/>
    <property type="evidence" value="ECO:0007669"/>
    <property type="project" value="UniProtKB-KW"/>
</dbReference>
<dbReference type="EMBL" id="WSEK01000001">
    <property type="protein sequence ID" value="MVQ47564.1"/>
    <property type="molecule type" value="Genomic_DNA"/>
</dbReference>
<comment type="caution">
    <text evidence="7">The sequence shown here is derived from an EMBL/GenBank/DDBJ whole genome shotgun (WGS) entry which is preliminary data.</text>
</comment>
<dbReference type="GO" id="GO:0008270">
    <property type="term" value="F:zinc ion binding"/>
    <property type="evidence" value="ECO:0007669"/>
    <property type="project" value="InterPro"/>
</dbReference>
<dbReference type="InterPro" id="IPR001818">
    <property type="entry name" value="Pept_M10_metallopeptidase"/>
</dbReference>
<dbReference type="AlphaFoldDB" id="A0A6L6XK60"/>
<name>A0A6L6XK60_9ACTN</name>
<keyword evidence="3" id="KW-0378">Hydrolase</keyword>
<dbReference type="GO" id="GO:0031012">
    <property type="term" value="C:extracellular matrix"/>
    <property type="evidence" value="ECO:0007669"/>
    <property type="project" value="InterPro"/>
</dbReference>
<dbReference type="GO" id="GO:0004222">
    <property type="term" value="F:metalloendopeptidase activity"/>
    <property type="evidence" value="ECO:0007669"/>
    <property type="project" value="InterPro"/>
</dbReference>
<dbReference type="Gene3D" id="3.40.390.10">
    <property type="entry name" value="Collagenase (Catalytic Domain)"/>
    <property type="match status" value="1"/>
</dbReference>
<dbReference type="Proteomes" id="UP000473525">
    <property type="component" value="Unassembled WGS sequence"/>
</dbReference>
<dbReference type="PANTHER" id="PTHR10201">
    <property type="entry name" value="MATRIX METALLOPROTEINASE"/>
    <property type="match status" value="1"/>
</dbReference>
<evidence type="ECO:0000313" key="7">
    <source>
        <dbReference type="EMBL" id="MVQ47564.1"/>
    </source>
</evidence>
<keyword evidence="8" id="KW-1185">Reference proteome</keyword>
<evidence type="ECO:0000256" key="3">
    <source>
        <dbReference type="ARBA" id="ARBA00022801"/>
    </source>
</evidence>
<reference evidence="7 8" key="1">
    <citation type="submission" date="2019-12" db="EMBL/GenBank/DDBJ databases">
        <authorList>
            <person name="Huq M.A."/>
        </authorList>
    </citation>
    <scope>NUCLEOTIDE SEQUENCE [LARGE SCALE GENOMIC DNA]</scope>
    <source>
        <strain evidence="7 8">MAH-18</strain>
    </source>
</reference>
<evidence type="ECO:0000256" key="5">
    <source>
        <dbReference type="ARBA" id="ARBA00023049"/>
    </source>
</evidence>
<feature type="domain" description="Peptidase metallopeptidase" evidence="6">
    <location>
        <begin position="176"/>
        <end position="351"/>
    </location>
</feature>
<sequence length="355" mass="37058">MLRIPQFGEIVDGDMRPIALSRALPAALLALALVTGASPSYAGSTVSTTPDESAASPARARAVALTVTGPQQVAAGGRVVLTGKVRTADGRVRRTRVVQVAERRDDHWVVVGRTRSTKRGAYRISLAAGSDAGDRVFRAQAPRVQRLRAVRTGALSVRVVASQVERPDDWTFLMDGGSRWNPCEPITWSYNPAGEAYDALADVTAAFSKIASASGLTFQYAGPTPLVYLGASNALTGGADITIGWANARLLSSLVNSVVGLGGALGTKVSGHDVAWELTRGWVTLDNADPLRPRPGFGASSFGQVLLHETLHVLGLGHAEQPTQLMYPVATGQNTTFGAGDLAGIARIGAGPGCL</sequence>
<protein>
    <submittedName>
        <fullName evidence="7">Matrixin family metalloprotease</fullName>
    </submittedName>
</protein>
<keyword evidence="1 7" id="KW-0645">Protease</keyword>
<dbReference type="Pfam" id="PF00413">
    <property type="entry name" value="Peptidase_M10"/>
    <property type="match status" value="1"/>
</dbReference>